<accession>A0A1K2HM72</accession>
<proteinExistence type="predicted"/>
<keyword evidence="1" id="KW-0662">Pyridine nucleotide biosynthesis</keyword>
<evidence type="ECO:0000256" key="1">
    <source>
        <dbReference type="ARBA" id="ARBA00022642"/>
    </source>
</evidence>
<dbReference type="PANTHER" id="PTHR14084:SF0">
    <property type="entry name" value="KYNURENINASE"/>
    <property type="match status" value="1"/>
</dbReference>
<dbReference type="RefSeq" id="WP_072429107.1">
    <property type="nucleotide sequence ID" value="NZ_FPKR01000010.1"/>
</dbReference>
<name>A0A1K2HM72_9NEIS</name>
<dbReference type="GO" id="GO:0030170">
    <property type="term" value="F:pyridoxal phosphate binding"/>
    <property type="evidence" value="ECO:0007669"/>
    <property type="project" value="InterPro"/>
</dbReference>
<dbReference type="InterPro" id="IPR010111">
    <property type="entry name" value="Kynureninase"/>
</dbReference>
<dbReference type="Pfam" id="PF00266">
    <property type="entry name" value="Aminotran_5"/>
    <property type="match status" value="1"/>
</dbReference>
<dbReference type="GO" id="GO:0030429">
    <property type="term" value="F:kynureninase activity"/>
    <property type="evidence" value="ECO:0007669"/>
    <property type="project" value="InterPro"/>
</dbReference>
<dbReference type="GO" id="GO:0019441">
    <property type="term" value="P:L-tryptophan catabolic process to kynurenine"/>
    <property type="evidence" value="ECO:0007669"/>
    <property type="project" value="TreeGrafter"/>
</dbReference>
<dbReference type="OrthoDB" id="9812626at2"/>
<dbReference type="Gene3D" id="3.40.640.10">
    <property type="entry name" value="Type I PLP-dependent aspartate aminotransferase-like (Major domain)"/>
    <property type="match status" value="1"/>
</dbReference>
<reference evidence="5 6" key="1">
    <citation type="submission" date="2016-11" db="EMBL/GenBank/DDBJ databases">
        <authorList>
            <person name="Jaros S."/>
            <person name="Januszkiewicz K."/>
            <person name="Wedrychowicz H."/>
        </authorList>
    </citation>
    <scope>NUCLEOTIDE SEQUENCE [LARGE SCALE GENOMIC DNA]</scope>
    <source>
        <strain evidence="5 6">DSM 18899</strain>
    </source>
</reference>
<dbReference type="AlphaFoldDB" id="A0A1K2HM72"/>
<gene>
    <name evidence="5" type="ORF">SAMN02745887_02600</name>
</gene>
<organism evidence="5 6">
    <name type="scientific">Chitinimonas taiwanensis DSM 18899</name>
    <dbReference type="NCBI Taxonomy" id="1121279"/>
    <lineage>
        <taxon>Bacteria</taxon>
        <taxon>Pseudomonadati</taxon>
        <taxon>Pseudomonadota</taxon>
        <taxon>Betaproteobacteria</taxon>
        <taxon>Neisseriales</taxon>
        <taxon>Chitinibacteraceae</taxon>
        <taxon>Chitinimonas</taxon>
    </lineage>
</organism>
<keyword evidence="2" id="KW-0378">Hydrolase</keyword>
<dbReference type="Gene3D" id="3.90.1150.10">
    <property type="entry name" value="Aspartate Aminotransferase, domain 1"/>
    <property type="match status" value="1"/>
</dbReference>
<dbReference type="SUPFAM" id="SSF53383">
    <property type="entry name" value="PLP-dependent transferases"/>
    <property type="match status" value="1"/>
</dbReference>
<dbReference type="InterPro" id="IPR015424">
    <property type="entry name" value="PyrdxlP-dep_Trfase"/>
</dbReference>
<evidence type="ECO:0000256" key="2">
    <source>
        <dbReference type="ARBA" id="ARBA00022801"/>
    </source>
</evidence>
<dbReference type="GO" id="GO:0009435">
    <property type="term" value="P:NAD+ biosynthetic process"/>
    <property type="evidence" value="ECO:0007669"/>
    <property type="project" value="InterPro"/>
</dbReference>
<dbReference type="InterPro" id="IPR015421">
    <property type="entry name" value="PyrdxlP-dep_Trfase_major"/>
</dbReference>
<dbReference type="PANTHER" id="PTHR14084">
    <property type="entry name" value="KYNURENINASE"/>
    <property type="match status" value="1"/>
</dbReference>
<sequence length="405" mass="43311">MSSSPSATRIAQAVSALGTGPLTETALREHLFPLFSQVLARDSREIYLANHSLGRPLDALAGDVAEGLQAWYAELDNAWMPWWDEMQRWRAATAAVLNVARADAIVPKSSAGQGLRAVLNSYADVPRVLTSSGEFDSIDHILKQYAAKGRAEVEWVPARADGLFHAEDLIARLAGVDLVVVSQVFFATGQVLEGLPGLIAAAHALGVRVLVDVYHSYGVLPVDLSALGADYAIGGSYKYLRGGPGVCWLYVSPLVLDSGLTTLDTGWFAKLDPFSYQRPMPPAFAPGGDAWLESTFNPLGFYQARSGLALLSAIGVARLRDYSLRQKQLLADALAERGIASFGASAHYGAFLSIPHAEPMQLAERLRALGVNGDARSAGLRLCPDLLSSEAQLIEAAERLASLLA</sequence>
<evidence type="ECO:0000313" key="5">
    <source>
        <dbReference type="EMBL" id="SFZ77803.1"/>
    </source>
</evidence>
<evidence type="ECO:0000259" key="4">
    <source>
        <dbReference type="Pfam" id="PF00266"/>
    </source>
</evidence>
<dbReference type="InterPro" id="IPR000192">
    <property type="entry name" value="Aminotrans_V_dom"/>
</dbReference>
<keyword evidence="6" id="KW-1185">Reference proteome</keyword>
<dbReference type="GO" id="GO:0005737">
    <property type="term" value="C:cytoplasm"/>
    <property type="evidence" value="ECO:0007669"/>
    <property type="project" value="InterPro"/>
</dbReference>
<dbReference type="STRING" id="1121279.SAMN02745887_02600"/>
<dbReference type="Proteomes" id="UP000186513">
    <property type="component" value="Unassembled WGS sequence"/>
</dbReference>
<evidence type="ECO:0000313" key="6">
    <source>
        <dbReference type="Proteomes" id="UP000186513"/>
    </source>
</evidence>
<feature type="domain" description="Aminotransferase class V" evidence="4">
    <location>
        <begin position="85"/>
        <end position="341"/>
    </location>
</feature>
<keyword evidence="3" id="KW-0663">Pyridoxal phosphate</keyword>
<dbReference type="InterPro" id="IPR015422">
    <property type="entry name" value="PyrdxlP-dep_Trfase_small"/>
</dbReference>
<dbReference type="GO" id="GO:0043420">
    <property type="term" value="P:anthranilate metabolic process"/>
    <property type="evidence" value="ECO:0007669"/>
    <property type="project" value="TreeGrafter"/>
</dbReference>
<evidence type="ECO:0000256" key="3">
    <source>
        <dbReference type="ARBA" id="ARBA00022898"/>
    </source>
</evidence>
<protein>
    <submittedName>
        <fullName evidence="5">Kynureninase</fullName>
    </submittedName>
</protein>
<dbReference type="EMBL" id="FPKR01000010">
    <property type="protein sequence ID" value="SFZ77803.1"/>
    <property type="molecule type" value="Genomic_DNA"/>
</dbReference>